<evidence type="ECO:0000256" key="4">
    <source>
        <dbReference type="SAM" id="MobiDB-lite"/>
    </source>
</evidence>
<keyword evidence="3" id="KW-0520">NAD</keyword>
<evidence type="ECO:0000256" key="2">
    <source>
        <dbReference type="ARBA" id="ARBA00023002"/>
    </source>
</evidence>
<feature type="domain" description="3-hydroxyisobutyrate dehydrogenase-like NAD-binding" evidence="6">
    <location>
        <begin position="195"/>
        <end position="314"/>
    </location>
</feature>
<reference evidence="7 8" key="1">
    <citation type="submission" date="2024-04" db="EMBL/GenBank/DDBJ databases">
        <title>Arthrobacter nanjingensis.</title>
        <authorList>
            <person name="Park M."/>
        </authorList>
    </citation>
    <scope>NUCLEOTIDE SEQUENCE [LARGE SCALE GENOMIC DNA]</scope>
    <source>
        <strain evidence="7 8">A33</strain>
    </source>
</reference>
<evidence type="ECO:0000259" key="5">
    <source>
        <dbReference type="Pfam" id="PF03446"/>
    </source>
</evidence>
<evidence type="ECO:0000256" key="3">
    <source>
        <dbReference type="ARBA" id="ARBA00023027"/>
    </source>
</evidence>
<dbReference type="Gene3D" id="1.10.1040.10">
    <property type="entry name" value="N-(1-d-carboxylethyl)-l-norvaline Dehydrogenase, domain 2"/>
    <property type="match status" value="1"/>
</dbReference>
<evidence type="ECO:0000313" key="7">
    <source>
        <dbReference type="EMBL" id="MEL4081648.1"/>
    </source>
</evidence>
<dbReference type="InterPro" id="IPR015815">
    <property type="entry name" value="HIBADH-related"/>
</dbReference>
<dbReference type="Pfam" id="PF14833">
    <property type="entry name" value="NAD_binding_11"/>
    <property type="match status" value="1"/>
</dbReference>
<evidence type="ECO:0000313" key="8">
    <source>
        <dbReference type="Proteomes" id="UP001388406"/>
    </source>
</evidence>
<feature type="region of interest" description="Disordered" evidence="4">
    <location>
        <begin position="1"/>
        <end position="23"/>
    </location>
</feature>
<dbReference type="PIRSF" id="PIRSF000103">
    <property type="entry name" value="HIBADH"/>
    <property type="match status" value="1"/>
</dbReference>
<dbReference type="Proteomes" id="UP001388406">
    <property type="component" value="Unassembled WGS sequence"/>
</dbReference>
<dbReference type="InterPro" id="IPR036291">
    <property type="entry name" value="NAD(P)-bd_dom_sf"/>
</dbReference>
<dbReference type="InterPro" id="IPR029154">
    <property type="entry name" value="HIBADH-like_NADP-bd"/>
</dbReference>
<dbReference type="RefSeq" id="WP_342006923.1">
    <property type="nucleotide sequence ID" value="NZ_JBCAMI010000008.1"/>
</dbReference>
<gene>
    <name evidence="7" type="ORF">AAC385_12325</name>
</gene>
<sequence>MRFRLAGPLSADARPGLTDHLQHERPKGLPMTNVTVIGLGIMGLPMAKNLVNAGFNVTGFNRSQDKIDALVAAGGKGASSIAESVQDADVIITMVPDSPDVEGVVSGAEGVFANAKSGALWIDASSIRPDVAVRLSAAAREAGLRPLDGPVSGGEQGAIDGVLSIMVGGEAADFEAAQPVLNAVGKTIVHVGPSGSGQTVKAANQLIVAVNIQALAEAVVFLEAYGVDTDAALKVLGGGLAGSKVLDQKGQKMLDRNFDPGFRLALHNKDLGIVTSAAREAGVVVPLGSAVAQLVSSLVARGDGGLDHSGLFKLTTELAGKN</sequence>
<dbReference type="Gene3D" id="3.40.50.720">
    <property type="entry name" value="NAD(P)-binding Rossmann-like Domain"/>
    <property type="match status" value="1"/>
</dbReference>
<comment type="caution">
    <text evidence="7">The sequence shown here is derived from an EMBL/GenBank/DDBJ whole genome shotgun (WGS) entry which is preliminary data.</text>
</comment>
<dbReference type="PROSITE" id="PS00895">
    <property type="entry name" value="3_HYDROXYISOBUT_DH"/>
    <property type="match status" value="1"/>
</dbReference>
<dbReference type="Pfam" id="PF03446">
    <property type="entry name" value="NAD_binding_2"/>
    <property type="match status" value="1"/>
</dbReference>
<comment type="similarity">
    <text evidence="1">Belongs to the HIBADH-related family.</text>
</comment>
<evidence type="ECO:0000256" key="1">
    <source>
        <dbReference type="ARBA" id="ARBA00009080"/>
    </source>
</evidence>
<accession>A0ABU9KNN3</accession>
<feature type="domain" description="6-phosphogluconate dehydrogenase NADP-binding" evidence="5">
    <location>
        <begin position="34"/>
        <end position="192"/>
    </location>
</feature>
<dbReference type="InterPro" id="IPR013328">
    <property type="entry name" value="6PGD_dom2"/>
</dbReference>
<dbReference type="InterPro" id="IPR008927">
    <property type="entry name" value="6-PGluconate_DH-like_C_sf"/>
</dbReference>
<dbReference type="GO" id="GO:0008679">
    <property type="term" value="F:2-hydroxy-3-oxopropionate reductase activity"/>
    <property type="evidence" value="ECO:0007669"/>
    <property type="project" value="UniProtKB-EC"/>
</dbReference>
<dbReference type="NCBIfam" id="TIGR01505">
    <property type="entry name" value="tartro_sem_red"/>
    <property type="match status" value="1"/>
</dbReference>
<keyword evidence="2 7" id="KW-0560">Oxidoreductase</keyword>
<dbReference type="PANTHER" id="PTHR43060:SF15">
    <property type="entry name" value="3-HYDROXYISOBUTYRATE DEHYDROGENASE-LIKE 1, MITOCHONDRIAL-RELATED"/>
    <property type="match status" value="1"/>
</dbReference>
<dbReference type="EC" id="1.1.1.60" evidence="7"/>
<keyword evidence="8" id="KW-1185">Reference proteome</keyword>
<proteinExistence type="inferred from homology"/>
<dbReference type="EMBL" id="JBCAMI010000008">
    <property type="protein sequence ID" value="MEL4081648.1"/>
    <property type="molecule type" value="Genomic_DNA"/>
</dbReference>
<dbReference type="InterPro" id="IPR006115">
    <property type="entry name" value="6PGDH_NADP-bd"/>
</dbReference>
<dbReference type="SUPFAM" id="SSF51735">
    <property type="entry name" value="NAD(P)-binding Rossmann-fold domains"/>
    <property type="match status" value="1"/>
</dbReference>
<evidence type="ECO:0000259" key="6">
    <source>
        <dbReference type="Pfam" id="PF14833"/>
    </source>
</evidence>
<dbReference type="InterPro" id="IPR002204">
    <property type="entry name" value="3-OH-isobutyrate_DH-rel_CS"/>
</dbReference>
<name>A0ABU9KNN3_9MICC</name>
<organism evidence="7 8">
    <name type="scientific">Arthrobacter nanjingensis</name>
    <dbReference type="NCBI Taxonomy" id="1387716"/>
    <lineage>
        <taxon>Bacteria</taxon>
        <taxon>Bacillati</taxon>
        <taxon>Actinomycetota</taxon>
        <taxon>Actinomycetes</taxon>
        <taxon>Micrococcales</taxon>
        <taxon>Micrococcaceae</taxon>
        <taxon>Arthrobacter</taxon>
    </lineage>
</organism>
<dbReference type="InterPro" id="IPR006398">
    <property type="entry name" value="Tartro_sem_red"/>
</dbReference>
<dbReference type="PANTHER" id="PTHR43060">
    <property type="entry name" value="3-HYDROXYISOBUTYRATE DEHYDROGENASE-LIKE 1, MITOCHONDRIAL-RELATED"/>
    <property type="match status" value="1"/>
</dbReference>
<protein>
    <submittedName>
        <fullName evidence="7">2-hydroxy-3-oxopropionate reductase</fullName>
        <ecNumber evidence="7">1.1.1.60</ecNumber>
    </submittedName>
</protein>
<dbReference type="SUPFAM" id="SSF48179">
    <property type="entry name" value="6-phosphogluconate dehydrogenase C-terminal domain-like"/>
    <property type="match status" value="1"/>
</dbReference>